<keyword evidence="3" id="KW-0408">Iron</keyword>
<dbReference type="InterPro" id="IPR006963">
    <property type="entry name" value="Mopterin_OxRdtase_4Fe-4S_dom"/>
</dbReference>
<dbReference type="PANTHER" id="PTHR43742">
    <property type="entry name" value="TRIMETHYLAMINE-N-OXIDE REDUCTASE"/>
    <property type="match status" value="1"/>
</dbReference>
<dbReference type="Proteomes" id="UP000199068">
    <property type="component" value="Unassembled WGS sequence"/>
</dbReference>
<evidence type="ECO:0000313" key="6">
    <source>
        <dbReference type="EMBL" id="SDM19118.1"/>
    </source>
</evidence>
<keyword evidence="2" id="KW-0479">Metal-binding</keyword>
<evidence type="ECO:0000256" key="1">
    <source>
        <dbReference type="ARBA" id="ARBA00010312"/>
    </source>
</evidence>
<dbReference type="GO" id="GO:0046872">
    <property type="term" value="F:metal ion binding"/>
    <property type="evidence" value="ECO:0007669"/>
    <property type="project" value="UniProtKB-KW"/>
</dbReference>
<dbReference type="Pfam" id="PF04879">
    <property type="entry name" value="Molybdop_Fe4S4"/>
    <property type="match status" value="1"/>
</dbReference>
<dbReference type="CDD" id="cd02766">
    <property type="entry name" value="MopB_3"/>
    <property type="match status" value="1"/>
</dbReference>
<evidence type="ECO:0000256" key="4">
    <source>
        <dbReference type="ARBA" id="ARBA00023014"/>
    </source>
</evidence>
<dbReference type="SUPFAM" id="SSF50692">
    <property type="entry name" value="ADC-like"/>
    <property type="match status" value="1"/>
</dbReference>
<dbReference type="Pfam" id="PF01568">
    <property type="entry name" value="Molydop_binding"/>
    <property type="match status" value="1"/>
</dbReference>
<sequence>MRILSHGCTLDCFDCCKFNVYVKDDKIIKIEGDKNHPYTRGMICKKGRAHVTRLNHKDRIYQPLLKVNGEWKEISFEEAISIMAEKLNYYKVNYSSQSVMYYEQYGNGSVLKSIGEIFFNFYGGGSRGKGGPCWSAGIKAQKYDFGYVKGHAIEDMLNSKSIFVWGKNPAYTTIHTMQMINKAKKNGSIIVVIDPIKTSTADKADLYVQIKPGTDGALAMAMAKIIIEKNLCDKKYIKSYVKGFDEYRKYLDTLDINYLLDECGVTLDMVEKIVNLYTNKYSCIHIGTGMQKYTNGGNTIRAINALGAITGQIGFSGGGINYANMVYPKVLNLDPYNSSKYCDSREFYVSEISEFINETIDNKQQIPLKMAIITKSNLLNQLPNLNQLEKAISRIEFKVCFDMFMTDTAKACDLFIPCTNTLESEDIVFSSMTNPYITYNEKAVEPKCKLMDEYYFFRELAKKMNIKEYPYVSKREYLNQIIKPLSQFYKDISLEKIKQDFITIHNPIAWEGKNFETDSKKFELYSNEAKNDGLSPIPKYYSIKQENRFRILTNHSSETLFSQHFMDKKCISKAYINYKMANMLNIENNEVVSLRSKYAKIDVEINIDNSISDYIIKMYAGWWKKHGNPNFLIEGGTSDMGGQVVYNETFVDIIKQK</sequence>
<dbReference type="InterPro" id="IPR009010">
    <property type="entry name" value="Asp_de-COase-like_dom_sf"/>
</dbReference>
<dbReference type="Gene3D" id="3.30.2070.10">
    <property type="entry name" value="Formate dehydrogenase/DMSO reductase"/>
    <property type="match status" value="1"/>
</dbReference>
<dbReference type="SMART" id="SM00926">
    <property type="entry name" value="Molybdop_Fe4S4"/>
    <property type="match status" value="1"/>
</dbReference>
<keyword evidence="7" id="KW-1185">Reference proteome</keyword>
<keyword evidence="4" id="KW-0411">Iron-sulfur</keyword>
<gene>
    <name evidence="6" type="ORF">SAMN04515677_106130</name>
</gene>
<evidence type="ECO:0000259" key="5">
    <source>
        <dbReference type="PROSITE" id="PS51669"/>
    </source>
</evidence>
<proteinExistence type="inferred from homology"/>
<dbReference type="AlphaFoldDB" id="A0A1G9R7A2"/>
<dbReference type="EMBL" id="FNGW01000006">
    <property type="protein sequence ID" value="SDM19118.1"/>
    <property type="molecule type" value="Genomic_DNA"/>
</dbReference>
<reference evidence="6 7" key="1">
    <citation type="submission" date="2016-10" db="EMBL/GenBank/DDBJ databases">
        <authorList>
            <person name="de Groot N.N."/>
        </authorList>
    </citation>
    <scope>NUCLEOTIDE SEQUENCE [LARGE SCALE GENOMIC DNA]</scope>
    <source>
        <strain evidence="6 7">DSM 797</strain>
    </source>
</reference>
<dbReference type="SUPFAM" id="SSF53706">
    <property type="entry name" value="Formate dehydrogenase/DMSO reductase, domains 1-3"/>
    <property type="match status" value="1"/>
</dbReference>
<dbReference type="InterPro" id="IPR050612">
    <property type="entry name" value="Prok_Mopterin_Oxidored"/>
</dbReference>
<organism evidence="6 7">
    <name type="scientific">Romboutsia lituseburensis DSM 797</name>
    <dbReference type="NCBI Taxonomy" id="1121325"/>
    <lineage>
        <taxon>Bacteria</taxon>
        <taxon>Bacillati</taxon>
        <taxon>Bacillota</taxon>
        <taxon>Clostridia</taxon>
        <taxon>Peptostreptococcales</taxon>
        <taxon>Peptostreptococcaceae</taxon>
        <taxon>Romboutsia</taxon>
    </lineage>
</organism>
<comment type="similarity">
    <text evidence="1">Belongs to the prokaryotic molybdopterin-containing oxidoreductase family.</text>
</comment>
<dbReference type="Pfam" id="PF00384">
    <property type="entry name" value="Molybdopterin"/>
    <property type="match status" value="1"/>
</dbReference>
<dbReference type="PROSITE" id="PS51669">
    <property type="entry name" value="4FE4S_MOW_BIS_MGD"/>
    <property type="match status" value="1"/>
</dbReference>
<evidence type="ECO:0000313" key="7">
    <source>
        <dbReference type="Proteomes" id="UP000199068"/>
    </source>
</evidence>
<dbReference type="RefSeq" id="WP_092726656.1">
    <property type="nucleotide sequence ID" value="NZ_FNGW01000006.1"/>
</dbReference>
<dbReference type="GO" id="GO:0016491">
    <property type="term" value="F:oxidoreductase activity"/>
    <property type="evidence" value="ECO:0007669"/>
    <property type="project" value="InterPro"/>
</dbReference>
<dbReference type="GO" id="GO:0051536">
    <property type="term" value="F:iron-sulfur cluster binding"/>
    <property type="evidence" value="ECO:0007669"/>
    <property type="project" value="UniProtKB-KW"/>
</dbReference>
<dbReference type="PANTHER" id="PTHR43742:SF6">
    <property type="entry name" value="OXIDOREDUCTASE YYAE-RELATED"/>
    <property type="match status" value="1"/>
</dbReference>
<protein>
    <submittedName>
        <fullName evidence="6">Anaerobic selenocysteine-containing dehydrogenase</fullName>
    </submittedName>
</protein>
<feature type="domain" description="4Fe-4S Mo/W bis-MGD-type" evidence="5">
    <location>
        <begin position="1"/>
        <end position="58"/>
    </location>
</feature>
<dbReference type="Gene3D" id="3.40.228.10">
    <property type="entry name" value="Dimethylsulfoxide Reductase, domain 2"/>
    <property type="match status" value="1"/>
</dbReference>
<name>A0A1G9R7A2_9FIRM</name>
<accession>A0A1G9R7A2</accession>
<evidence type="ECO:0000256" key="3">
    <source>
        <dbReference type="ARBA" id="ARBA00023004"/>
    </source>
</evidence>
<dbReference type="GO" id="GO:0043546">
    <property type="term" value="F:molybdopterin cofactor binding"/>
    <property type="evidence" value="ECO:0007669"/>
    <property type="project" value="InterPro"/>
</dbReference>
<evidence type="ECO:0000256" key="2">
    <source>
        <dbReference type="ARBA" id="ARBA00022723"/>
    </source>
</evidence>
<dbReference type="Gene3D" id="2.20.25.90">
    <property type="entry name" value="ADC-like domains"/>
    <property type="match status" value="1"/>
</dbReference>
<dbReference type="Gene3D" id="2.40.40.20">
    <property type="match status" value="1"/>
</dbReference>
<dbReference type="Gene3D" id="3.40.50.740">
    <property type="match status" value="1"/>
</dbReference>
<dbReference type="InterPro" id="IPR006656">
    <property type="entry name" value="Mopterin_OxRdtase"/>
</dbReference>
<dbReference type="STRING" id="1121325.SAMN04515677_106130"/>
<dbReference type="InterPro" id="IPR006657">
    <property type="entry name" value="MoPterin_dinucl-bd_dom"/>
</dbReference>